<dbReference type="InterPro" id="IPR032795">
    <property type="entry name" value="DUF3741-assoc"/>
</dbReference>
<protein>
    <recommendedName>
        <fullName evidence="5">DUF4378 domain-containing protein</fullName>
    </recommendedName>
</protein>
<proteinExistence type="predicted"/>
<name>A0A5B6Z2W8_DAVIN</name>
<feature type="domain" description="DUF4378" evidence="2">
    <location>
        <begin position="795"/>
        <end position="952"/>
    </location>
</feature>
<evidence type="ECO:0008006" key="5">
    <source>
        <dbReference type="Google" id="ProtNLM"/>
    </source>
</evidence>
<dbReference type="Pfam" id="PF14383">
    <property type="entry name" value="VARLMGL"/>
    <property type="match status" value="1"/>
</dbReference>
<dbReference type="PANTHER" id="PTHR21726">
    <property type="entry name" value="PHOSPHATIDYLINOSITOL N-ACETYLGLUCOSAMINYLTRANSFERASE SUBUNIT P DOWN SYNDROME CRITICAL REGION PROTEIN 5 -RELATED"/>
    <property type="match status" value="1"/>
</dbReference>
<feature type="region of interest" description="Disordered" evidence="1">
    <location>
        <begin position="524"/>
        <end position="578"/>
    </location>
</feature>
<feature type="compositionally biased region" description="Polar residues" evidence="1">
    <location>
        <begin position="306"/>
        <end position="317"/>
    </location>
</feature>
<evidence type="ECO:0000259" key="2">
    <source>
        <dbReference type="Pfam" id="PF14309"/>
    </source>
</evidence>
<feature type="region of interest" description="Disordered" evidence="1">
    <location>
        <begin position="306"/>
        <end position="349"/>
    </location>
</feature>
<evidence type="ECO:0000259" key="3">
    <source>
        <dbReference type="Pfam" id="PF14383"/>
    </source>
</evidence>
<feature type="domain" description="DUF3741" evidence="3">
    <location>
        <begin position="96"/>
        <end position="119"/>
    </location>
</feature>
<evidence type="ECO:0000256" key="1">
    <source>
        <dbReference type="SAM" id="MobiDB-lite"/>
    </source>
</evidence>
<feature type="compositionally biased region" description="Polar residues" evidence="1">
    <location>
        <begin position="338"/>
        <end position="349"/>
    </location>
</feature>
<reference evidence="4" key="1">
    <citation type="submission" date="2019-08" db="EMBL/GenBank/DDBJ databases">
        <title>Reference gene set and small RNA set construction with multiple tissues from Davidia involucrata Baill.</title>
        <authorList>
            <person name="Yang H."/>
            <person name="Zhou C."/>
            <person name="Li G."/>
            <person name="Wang J."/>
            <person name="Gao P."/>
            <person name="Wang M."/>
            <person name="Wang R."/>
            <person name="Zhao Y."/>
        </authorList>
    </citation>
    <scope>NUCLEOTIDE SEQUENCE</scope>
    <source>
        <tissue evidence="4">Mixed with DoveR01_LX</tissue>
    </source>
</reference>
<feature type="region of interest" description="Disordered" evidence="1">
    <location>
        <begin position="193"/>
        <end position="215"/>
    </location>
</feature>
<accession>A0A5B6Z2W8</accession>
<dbReference type="AlphaFoldDB" id="A0A5B6Z2W8"/>
<organism evidence="4">
    <name type="scientific">Davidia involucrata</name>
    <name type="common">Dove tree</name>
    <dbReference type="NCBI Taxonomy" id="16924"/>
    <lineage>
        <taxon>Eukaryota</taxon>
        <taxon>Viridiplantae</taxon>
        <taxon>Streptophyta</taxon>
        <taxon>Embryophyta</taxon>
        <taxon>Tracheophyta</taxon>
        <taxon>Spermatophyta</taxon>
        <taxon>Magnoliopsida</taxon>
        <taxon>eudicotyledons</taxon>
        <taxon>Gunneridae</taxon>
        <taxon>Pentapetalae</taxon>
        <taxon>asterids</taxon>
        <taxon>Cornales</taxon>
        <taxon>Nyssaceae</taxon>
        <taxon>Davidia</taxon>
    </lineage>
</organism>
<dbReference type="EMBL" id="GHES01007845">
    <property type="protein sequence ID" value="MPA38404.1"/>
    <property type="molecule type" value="Transcribed_RNA"/>
</dbReference>
<gene>
    <name evidence="4" type="ORF">Din_007845</name>
</gene>
<dbReference type="Pfam" id="PF14309">
    <property type="entry name" value="DUF4378"/>
    <property type="match status" value="1"/>
</dbReference>
<evidence type="ECO:0000313" key="4">
    <source>
        <dbReference type="EMBL" id="MPA38404.1"/>
    </source>
</evidence>
<dbReference type="InterPro" id="IPR025486">
    <property type="entry name" value="DUF4378"/>
</dbReference>
<sequence>MNDTAGKTASSLAITEKKPHRPGGCVGIFFQLFDWNRRFAKKKLFSKKLLPPARAKQASKKFGGDDKLPKLRLIADENSGGFPNVKKNGTRYFDSEQKHKMQAPSLVARLMGLESMPVVQQDKQKKASFSEFGSDRGEKFVSNHSGFSKEDLNLEEGNSKHELRPEKLQKTGPFERRPVTRFGAEALHFKSVLSRSRKHHPKLASPVKSPRMLSGRHASRLIDAATKMLEPGLQARNRAKCALTYSNTVHHAPKDDIMMEGKLDPSSLNSNYYSSAAKSMKGQSSCKNCDNLLDFEEQPSIFASPVSNYVNPSSYGSERSKPRPPISSLEQEQERGLQKSQEQPVSLASQARNNMRTRAEPITNRNPLNQGDQDQCRLMSQQCKSQRDSPSAIGLKHKTQRWVPPRSKLSNLHTSRVSSAANAINETKNFVALNRSLTGRTRSRIPAKAENCKFEAERKSCIRQDDSLSPVRKRRSTIVPRQGESSGFVSSTFGKQRNYRCDVVIGKGMGLDARCMNNTCIESRSAHPGESNRSGSKKDNDVISFTFSSPMKHKTGILTEMEEKRRDQNDVTCNSTLEKNSVLDDSDARTSFQKPLPLRGDALGALLEQKMKELTCQEEDELATGGTPSKRTTAMILQELISALTAESPVSQDNVTVESNWKNVPCYSGDKLNTDITIQAKTKMAGASVGCSRDCDHLSPGSVLEASFSNDSCISSSLDDNSGHRLHPDSMDCSYHESQPLEPDADLLDSATSLSKGGIRSEFLTDLQNHISEVLYSINLADARLKGNKLIHAKEVIMNAELVFGNVAACNSDGMGDFSVSCFLLNELDTLASVIWTNCGCFLGFEDSEEGNQLRGFLLDCVIEYLESRYGRYSKSGFRAWTRLPACMNSEMLIHEVVKEVRRWADLAGLIPDELIEGEMSYSLGKWTDFEIEAFETGAEIHGDILEILVDEIVTDLSDGRLNSSAC</sequence>
<dbReference type="PANTHER" id="PTHR21726:SF61">
    <property type="entry name" value="DNAA INITIATOR-ASSOCIATING PROTEIN"/>
    <property type="match status" value="1"/>
</dbReference>